<organism evidence="1 2">
    <name type="scientific">Catharanthus roseus</name>
    <name type="common">Madagascar periwinkle</name>
    <name type="synonym">Vinca rosea</name>
    <dbReference type="NCBI Taxonomy" id="4058"/>
    <lineage>
        <taxon>Eukaryota</taxon>
        <taxon>Viridiplantae</taxon>
        <taxon>Streptophyta</taxon>
        <taxon>Embryophyta</taxon>
        <taxon>Tracheophyta</taxon>
        <taxon>Spermatophyta</taxon>
        <taxon>Magnoliopsida</taxon>
        <taxon>eudicotyledons</taxon>
        <taxon>Gunneridae</taxon>
        <taxon>Pentapetalae</taxon>
        <taxon>asterids</taxon>
        <taxon>lamiids</taxon>
        <taxon>Gentianales</taxon>
        <taxon>Apocynaceae</taxon>
        <taxon>Rauvolfioideae</taxon>
        <taxon>Vinceae</taxon>
        <taxon>Catharanthinae</taxon>
        <taxon>Catharanthus</taxon>
    </lineage>
</organism>
<reference evidence="2" key="1">
    <citation type="journal article" date="2023" name="Nat. Plants">
        <title>Single-cell RNA sequencing provides a high-resolution roadmap for understanding the multicellular compartmentation of specialized metabolism.</title>
        <authorList>
            <person name="Sun S."/>
            <person name="Shen X."/>
            <person name="Li Y."/>
            <person name="Li Y."/>
            <person name="Wang S."/>
            <person name="Li R."/>
            <person name="Zhang H."/>
            <person name="Shen G."/>
            <person name="Guo B."/>
            <person name="Wei J."/>
            <person name="Xu J."/>
            <person name="St-Pierre B."/>
            <person name="Chen S."/>
            <person name="Sun C."/>
        </authorList>
    </citation>
    <scope>NUCLEOTIDE SEQUENCE [LARGE SCALE GENOMIC DNA]</scope>
</reference>
<gene>
    <name evidence="1" type="ORF">M9H77_33795</name>
</gene>
<name>A0ACB9ZK50_CATRO</name>
<evidence type="ECO:0000313" key="2">
    <source>
        <dbReference type="Proteomes" id="UP001060085"/>
    </source>
</evidence>
<accession>A0ACB9ZK50</accession>
<comment type="caution">
    <text evidence="1">The sequence shown here is derived from an EMBL/GenBank/DDBJ whole genome shotgun (WGS) entry which is preliminary data.</text>
</comment>
<protein>
    <submittedName>
        <fullName evidence="1">Uncharacterized protein</fullName>
    </submittedName>
</protein>
<keyword evidence="2" id="KW-1185">Reference proteome</keyword>
<dbReference type="EMBL" id="CM044708">
    <property type="protein sequence ID" value="KAI5647790.1"/>
    <property type="molecule type" value="Genomic_DNA"/>
</dbReference>
<proteinExistence type="predicted"/>
<evidence type="ECO:0000313" key="1">
    <source>
        <dbReference type="EMBL" id="KAI5647790.1"/>
    </source>
</evidence>
<sequence length="205" mass="23889">MAQNREVIVLYETIDSFLNYTVERLEAYDFNRFRYDVHSLARIIYSTTLGLGVMTILTMFGSYFHPNWILLWPMTSVFSYKFLPRQPLPSPSVEYLSSSDMEDNNSTEHHHHNRRSVPTTMTTGFLCFCLYLLAHYMLLSLKEEEVDCFAPLSGLLVTVMSLGKLTMRKKDSWMLMFWWILGSICSGSMLVIRFGLRIEDYTALV</sequence>
<dbReference type="Proteomes" id="UP001060085">
    <property type="component" value="Linkage Group LG08"/>
</dbReference>